<keyword evidence="3" id="KW-1185">Reference proteome</keyword>
<evidence type="ECO:0000256" key="1">
    <source>
        <dbReference type="SAM" id="MobiDB-lite"/>
    </source>
</evidence>
<accession>A0AAV4SZQ2</accession>
<protein>
    <submittedName>
        <fullName evidence="2">Uncharacterized protein</fullName>
    </submittedName>
</protein>
<comment type="caution">
    <text evidence="2">The sequence shown here is derived from an EMBL/GenBank/DDBJ whole genome shotgun (WGS) entry which is preliminary data.</text>
</comment>
<evidence type="ECO:0000313" key="2">
    <source>
        <dbReference type="EMBL" id="GIY39334.1"/>
    </source>
</evidence>
<reference evidence="2 3" key="1">
    <citation type="submission" date="2021-06" db="EMBL/GenBank/DDBJ databases">
        <title>Caerostris extrusa draft genome.</title>
        <authorList>
            <person name="Kono N."/>
            <person name="Arakawa K."/>
        </authorList>
    </citation>
    <scope>NUCLEOTIDE SEQUENCE [LARGE SCALE GENOMIC DNA]</scope>
</reference>
<dbReference type="Proteomes" id="UP001054945">
    <property type="component" value="Unassembled WGS sequence"/>
</dbReference>
<evidence type="ECO:0000313" key="3">
    <source>
        <dbReference type="Proteomes" id="UP001054945"/>
    </source>
</evidence>
<name>A0AAV4SZQ2_CAEEX</name>
<organism evidence="2 3">
    <name type="scientific">Caerostris extrusa</name>
    <name type="common">Bark spider</name>
    <name type="synonym">Caerostris bankana</name>
    <dbReference type="NCBI Taxonomy" id="172846"/>
    <lineage>
        <taxon>Eukaryota</taxon>
        <taxon>Metazoa</taxon>
        <taxon>Ecdysozoa</taxon>
        <taxon>Arthropoda</taxon>
        <taxon>Chelicerata</taxon>
        <taxon>Arachnida</taxon>
        <taxon>Araneae</taxon>
        <taxon>Araneomorphae</taxon>
        <taxon>Entelegynae</taxon>
        <taxon>Araneoidea</taxon>
        <taxon>Araneidae</taxon>
        <taxon>Caerostris</taxon>
    </lineage>
</organism>
<proteinExistence type="predicted"/>
<feature type="region of interest" description="Disordered" evidence="1">
    <location>
        <begin position="1"/>
        <end position="23"/>
    </location>
</feature>
<gene>
    <name evidence="2" type="ORF">CEXT_375261</name>
</gene>
<sequence length="82" mass="9446">MEIEKRSRKKEKRKKKEDGDMKRGPLELEAKIESAVSELLADEASLNGNEIEFLASILCTRRGGVERLVEIIAWFLNKLRKC</sequence>
<feature type="compositionally biased region" description="Basic residues" evidence="1">
    <location>
        <begin position="1"/>
        <end position="15"/>
    </location>
</feature>
<dbReference type="EMBL" id="BPLR01010446">
    <property type="protein sequence ID" value="GIY39334.1"/>
    <property type="molecule type" value="Genomic_DNA"/>
</dbReference>
<dbReference type="AlphaFoldDB" id="A0AAV4SZQ2"/>